<reference evidence="12 13" key="1">
    <citation type="submission" date="2017-04" db="EMBL/GenBank/DDBJ databases">
        <authorList>
            <person name="Afonso C.L."/>
            <person name="Miller P.J."/>
            <person name="Scott M.A."/>
            <person name="Spackman E."/>
            <person name="Goraichik I."/>
            <person name="Dimitrov K.M."/>
            <person name="Suarez D.L."/>
            <person name="Swayne D.E."/>
        </authorList>
    </citation>
    <scope>NUCLEOTIDE SEQUENCE [LARGE SCALE GENOMIC DNA]</scope>
    <source>
        <strain evidence="12 13">CGMCC 1.10972</strain>
    </source>
</reference>
<comment type="catalytic activity">
    <reaction evidence="10">
        <text>L-isoleucine + 2-oxoglutarate = (S)-3-methyl-2-oxopentanoate + L-glutamate</text>
        <dbReference type="Rhea" id="RHEA:24801"/>
        <dbReference type="ChEBI" id="CHEBI:16810"/>
        <dbReference type="ChEBI" id="CHEBI:29985"/>
        <dbReference type="ChEBI" id="CHEBI:35146"/>
        <dbReference type="ChEBI" id="CHEBI:58045"/>
        <dbReference type="EC" id="2.6.1.42"/>
    </reaction>
</comment>
<dbReference type="AlphaFoldDB" id="A0A1W2AWU5"/>
<keyword evidence="12" id="KW-0808">Transferase</keyword>
<name>A0A1W2AWU5_9HYPH</name>
<dbReference type="GO" id="GO:0005829">
    <property type="term" value="C:cytosol"/>
    <property type="evidence" value="ECO:0007669"/>
    <property type="project" value="TreeGrafter"/>
</dbReference>
<evidence type="ECO:0000256" key="11">
    <source>
        <dbReference type="ARBA" id="ARBA00049229"/>
    </source>
</evidence>
<keyword evidence="8" id="KW-0028">Amino-acid biosynthesis</keyword>
<evidence type="ECO:0000256" key="6">
    <source>
        <dbReference type="ARBA" id="ARBA00013053"/>
    </source>
</evidence>
<evidence type="ECO:0000313" key="12">
    <source>
        <dbReference type="EMBL" id="SMC65163.1"/>
    </source>
</evidence>
<evidence type="ECO:0000256" key="5">
    <source>
        <dbReference type="ARBA" id="ARBA00009320"/>
    </source>
</evidence>
<dbReference type="PANTHER" id="PTHR42743">
    <property type="entry name" value="AMINO-ACID AMINOTRANSFERASE"/>
    <property type="match status" value="1"/>
</dbReference>
<dbReference type="EC" id="2.6.1.42" evidence="6"/>
<dbReference type="InterPro" id="IPR036038">
    <property type="entry name" value="Aminotransferase-like"/>
</dbReference>
<dbReference type="InterPro" id="IPR043131">
    <property type="entry name" value="BCAT-like_N"/>
</dbReference>
<dbReference type="STRING" id="937218.SAMN06297251_105138"/>
<gene>
    <name evidence="12" type="ORF">SAMN06297251_105138</name>
</gene>
<dbReference type="InterPro" id="IPR001544">
    <property type="entry name" value="Aminotrans_IV"/>
</dbReference>
<dbReference type="InterPro" id="IPR043132">
    <property type="entry name" value="BCAT-like_C"/>
</dbReference>
<organism evidence="12 13">
    <name type="scientific">Fulvimarina manganoxydans</name>
    <dbReference type="NCBI Taxonomy" id="937218"/>
    <lineage>
        <taxon>Bacteria</taxon>
        <taxon>Pseudomonadati</taxon>
        <taxon>Pseudomonadota</taxon>
        <taxon>Alphaproteobacteria</taxon>
        <taxon>Hyphomicrobiales</taxon>
        <taxon>Aurantimonadaceae</taxon>
        <taxon>Fulvimarina</taxon>
    </lineage>
</organism>
<comment type="pathway">
    <text evidence="4">Amino-acid biosynthesis; L-leucine biosynthesis; L-leucine from 3-methyl-2-oxobutanoate: step 4/4.</text>
</comment>
<sequence>MTRVWLDDRLVEADDAAIAPTDRGFTLGDGVFDTALVVNSRVFRQEAHLDRLAASCEALSLPIARTRLEAAYAALAQEIGAGSIRLTVTRGTGARGLAFPDDPRPTLFGSASPLATSLFFKPLRLTLAAIRRNETSLTARHKTLSYLDAIIETDRAKRVGADEPLFLNTQGRIACSALANVFRIDGNRLITPPLSDGVLNGIMRGWVLDNAPASGFAVFEESLDRAAAWNAHYILTNSLRLLAPAAIGGEPPPGLADRLAPLRAALLDAIRAECGADLRDQLPGPGE</sequence>
<comment type="pathway">
    <text evidence="2">Amino-acid biosynthesis; L-isoleucine biosynthesis; L-isoleucine from 2-oxobutanoate: step 4/4.</text>
</comment>
<evidence type="ECO:0000256" key="7">
    <source>
        <dbReference type="ARBA" id="ARBA00014472"/>
    </source>
</evidence>
<comment type="similarity">
    <text evidence="5">Belongs to the class-IV pyridoxal-phosphate-dependent aminotransferase family.</text>
</comment>
<evidence type="ECO:0000256" key="9">
    <source>
        <dbReference type="ARBA" id="ARBA00048212"/>
    </source>
</evidence>
<dbReference type="GO" id="GO:0004084">
    <property type="term" value="F:branched-chain-amino-acid transaminase activity"/>
    <property type="evidence" value="ECO:0007669"/>
    <property type="project" value="UniProtKB-EC"/>
</dbReference>
<evidence type="ECO:0000256" key="8">
    <source>
        <dbReference type="ARBA" id="ARBA00023304"/>
    </source>
</evidence>
<dbReference type="InterPro" id="IPR050571">
    <property type="entry name" value="Class-IV_PLP-Dep_Aminotrnsfr"/>
</dbReference>
<evidence type="ECO:0000256" key="10">
    <source>
        <dbReference type="ARBA" id="ARBA00048798"/>
    </source>
</evidence>
<dbReference type="Gene3D" id="3.20.10.10">
    <property type="entry name" value="D-amino Acid Aminotransferase, subunit A, domain 2"/>
    <property type="match status" value="1"/>
</dbReference>
<dbReference type="RefSeq" id="WP_084409563.1">
    <property type="nucleotide sequence ID" value="NZ_FWXR01000005.1"/>
</dbReference>
<keyword evidence="13" id="KW-1185">Reference proteome</keyword>
<evidence type="ECO:0000313" key="13">
    <source>
        <dbReference type="Proteomes" id="UP000192656"/>
    </source>
</evidence>
<dbReference type="GO" id="GO:0009082">
    <property type="term" value="P:branched-chain amino acid biosynthetic process"/>
    <property type="evidence" value="ECO:0007669"/>
    <property type="project" value="UniProtKB-KW"/>
</dbReference>
<comment type="pathway">
    <text evidence="3">Amino-acid biosynthesis; L-valine biosynthesis; L-valine from pyruvate: step 4/4.</text>
</comment>
<evidence type="ECO:0000256" key="2">
    <source>
        <dbReference type="ARBA" id="ARBA00004824"/>
    </source>
</evidence>
<comment type="catalytic activity">
    <reaction evidence="11">
        <text>L-leucine + 2-oxoglutarate = 4-methyl-2-oxopentanoate + L-glutamate</text>
        <dbReference type="Rhea" id="RHEA:18321"/>
        <dbReference type="ChEBI" id="CHEBI:16810"/>
        <dbReference type="ChEBI" id="CHEBI:17865"/>
        <dbReference type="ChEBI" id="CHEBI:29985"/>
        <dbReference type="ChEBI" id="CHEBI:57427"/>
        <dbReference type="EC" id="2.6.1.42"/>
    </reaction>
</comment>
<proteinExistence type="inferred from homology"/>
<protein>
    <recommendedName>
        <fullName evidence="7">Probable branched-chain-amino-acid aminotransferase</fullName>
        <ecNumber evidence="6">2.6.1.42</ecNumber>
    </recommendedName>
</protein>
<comment type="function">
    <text evidence="1">Acts on leucine, isoleucine and valine.</text>
</comment>
<dbReference type="SUPFAM" id="SSF56752">
    <property type="entry name" value="D-aminoacid aminotransferase-like PLP-dependent enzymes"/>
    <property type="match status" value="1"/>
</dbReference>
<dbReference type="EMBL" id="FWXR01000005">
    <property type="protein sequence ID" value="SMC65163.1"/>
    <property type="molecule type" value="Genomic_DNA"/>
</dbReference>
<evidence type="ECO:0000256" key="1">
    <source>
        <dbReference type="ARBA" id="ARBA00003109"/>
    </source>
</evidence>
<keyword evidence="8" id="KW-0100">Branched-chain amino acid biosynthesis</keyword>
<keyword evidence="12" id="KW-0032">Aminotransferase</keyword>
<dbReference type="PANTHER" id="PTHR42743:SF11">
    <property type="entry name" value="AMINODEOXYCHORISMATE LYASE"/>
    <property type="match status" value="1"/>
</dbReference>
<dbReference type="Pfam" id="PF01063">
    <property type="entry name" value="Aminotran_4"/>
    <property type="match status" value="1"/>
</dbReference>
<dbReference type="Proteomes" id="UP000192656">
    <property type="component" value="Unassembled WGS sequence"/>
</dbReference>
<accession>A0A1W2AWU5</accession>
<evidence type="ECO:0000256" key="3">
    <source>
        <dbReference type="ARBA" id="ARBA00004931"/>
    </source>
</evidence>
<evidence type="ECO:0000256" key="4">
    <source>
        <dbReference type="ARBA" id="ARBA00005072"/>
    </source>
</evidence>
<comment type="catalytic activity">
    <reaction evidence="9">
        <text>L-valine + 2-oxoglutarate = 3-methyl-2-oxobutanoate + L-glutamate</text>
        <dbReference type="Rhea" id="RHEA:24813"/>
        <dbReference type="ChEBI" id="CHEBI:11851"/>
        <dbReference type="ChEBI" id="CHEBI:16810"/>
        <dbReference type="ChEBI" id="CHEBI:29985"/>
        <dbReference type="ChEBI" id="CHEBI:57762"/>
        <dbReference type="EC" id="2.6.1.42"/>
    </reaction>
</comment>
<dbReference type="Gene3D" id="3.30.470.10">
    <property type="match status" value="1"/>
</dbReference>